<name>A0A0G8Y6A1_XANPE</name>
<dbReference type="EMBL" id="PUUL01000016">
    <property type="protein sequence ID" value="RXD56668.1"/>
    <property type="molecule type" value="Genomic_DNA"/>
</dbReference>
<keyword evidence="1" id="KW-0812">Transmembrane</keyword>
<evidence type="ECO:0000313" key="2">
    <source>
        <dbReference type="EMBL" id="KLC03368.1"/>
    </source>
</evidence>
<dbReference type="AlphaFoldDB" id="A0A0G8Y6A1"/>
<reference evidence="3 7" key="3">
    <citation type="submission" date="2019-11" db="EMBL/GenBank/DDBJ databases">
        <title>Genome-resolved metagenomics to study the prevalence of co-infection and intraspecific heterogeneity among plant pathogen metapopulations.</title>
        <authorList>
            <person name="Newberry E."/>
            <person name="Bhandari R."/>
            <person name="Kemble J."/>
            <person name="Sikora E."/>
            <person name="Potnis N."/>
        </authorList>
    </citation>
    <scope>NUCLEOTIDE SEQUENCE [LARGE SCALE GENOMIC DNA]</scope>
    <source>
        <strain evidence="3">Xp_Tom_Tuscaloosa_18b</strain>
    </source>
</reference>
<dbReference type="Proteomes" id="UP000289372">
    <property type="component" value="Unassembled WGS sequence"/>
</dbReference>
<evidence type="ECO:0000313" key="6">
    <source>
        <dbReference type="Proteomes" id="UP000289372"/>
    </source>
</evidence>
<accession>A0A0G8Y6A1</accession>
<reference evidence="2 5" key="1">
    <citation type="submission" date="2015-02" db="EMBL/GenBank/DDBJ databases">
        <title>Whole genome sequencing of multiple isolates of three species of pepper and tomato-infecting xanthomonads reveals genetic diversity in field strains and pinpoints effectors responsible for host specificity.</title>
        <authorList>
            <person name="Schwartz A."/>
            <person name="Dahlbeck D."/>
            <person name="Staskawicz B."/>
            <person name="Bart R."/>
            <person name="Potnis N."/>
            <person name="Minsavage G."/>
            <person name="Timilsina S."/>
            <person name="Goss E."/>
            <person name="Jones J."/>
            <person name="Vallad G."/>
            <person name="Barak J."/>
            <person name="Miller S."/>
            <person name="Ritchie D."/>
            <person name="Martins J.Jr."/>
            <person name="Patane J.S."/>
            <person name="Setubal J.C."/>
        </authorList>
    </citation>
    <scope>NUCLEOTIDE SEQUENCE [LARGE SCALE GENOMIC DNA]</scope>
    <source>
        <strain evidence="2 5">Xp3-15</strain>
    </source>
</reference>
<dbReference type="EMBL" id="JAAGYU010000130">
    <property type="protein sequence ID" value="NEL78408.1"/>
    <property type="molecule type" value="Genomic_DNA"/>
</dbReference>
<evidence type="ECO:0000313" key="7">
    <source>
        <dbReference type="Proteomes" id="UP000471082"/>
    </source>
</evidence>
<reference evidence="4 6" key="2">
    <citation type="submission" date="2018-02" db="EMBL/GenBank/DDBJ databases">
        <title>Characterization of Xanthomonas diversity in transplant houses and field plants.</title>
        <authorList>
            <person name="Abrahamian P."/>
            <person name="Timilsina S."/>
            <person name="Minsavage G.V."/>
            <person name="Goss E.M."/>
            <person name="Jones J.B."/>
            <person name="Vallad G.E."/>
        </authorList>
    </citation>
    <scope>NUCLEOTIDE SEQUENCE [LARGE SCALE GENOMIC DNA]</scope>
    <source>
        <strain evidence="4 6">GEV2132</strain>
    </source>
</reference>
<keyword evidence="1" id="KW-1133">Transmembrane helix</keyword>
<dbReference type="RefSeq" id="WP_008576468.1">
    <property type="nucleotide sequence ID" value="NZ_CP018475.1"/>
</dbReference>
<dbReference type="KEGG" id="xpe:BJD13_18885"/>
<dbReference type="EMBL" id="JZUY01000047">
    <property type="protein sequence ID" value="KLC03368.1"/>
    <property type="molecule type" value="Genomic_DNA"/>
</dbReference>
<evidence type="ECO:0000256" key="1">
    <source>
        <dbReference type="SAM" id="Phobius"/>
    </source>
</evidence>
<keyword evidence="5" id="KW-1185">Reference proteome</keyword>
<dbReference type="Proteomes" id="UP000471082">
    <property type="component" value="Unassembled WGS sequence"/>
</dbReference>
<sequence>MIPLKAILLVIVGLVCAGQGVWTLLHPQALAAVNRGGLLYERFGPNGVGAGMLLMGVAMAAIGLVWARHAWPARRQRN</sequence>
<dbReference type="GeneID" id="97512181"/>
<evidence type="ECO:0000313" key="3">
    <source>
        <dbReference type="EMBL" id="NEL78408.1"/>
    </source>
</evidence>
<organism evidence="3 7">
    <name type="scientific">Xanthomonas perforans</name>
    <dbReference type="NCBI Taxonomy" id="442694"/>
    <lineage>
        <taxon>Bacteria</taxon>
        <taxon>Pseudomonadati</taxon>
        <taxon>Pseudomonadota</taxon>
        <taxon>Gammaproteobacteria</taxon>
        <taxon>Lysobacterales</taxon>
        <taxon>Lysobacteraceae</taxon>
        <taxon>Xanthomonas</taxon>
    </lineage>
</organism>
<keyword evidence="1" id="KW-0472">Membrane</keyword>
<dbReference type="Proteomes" id="UP000035369">
    <property type="component" value="Unassembled WGS sequence"/>
</dbReference>
<comment type="caution">
    <text evidence="3">The sequence shown here is derived from an EMBL/GenBank/DDBJ whole genome shotgun (WGS) entry which is preliminary data.</text>
</comment>
<proteinExistence type="predicted"/>
<feature type="transmembrane region" description="Helical" evidence="1">
    <location>
        <begin position="47"/>
        <end position="67"/>
    </location>
</feature>
<evidence type="ECO:0000313" key="4">
    <source>
        <dbReference type="EMBL" id="RXD56668.1"/>
    </source>
</evidence>
<gene>
    <name evidence="4" type="ORF">DB769_03340</name>
    <name evidence="3" type="ORF">G3W61_19515</name>
    <name evidence="2" type="ORF">XP315_17470</name>
</gene>
<protein>
    <submittedName>
        <fullName evidence="2">Membrane protein</fullName>
    </submittedName>
</protein>
<evidence type="ECO:0000313" key="5">
    <source>
        <dbReference type="Proteomes" id="UP000035369"/>
    </source>
</evidence>